<feature type="compositionally biased region" description="Basic and acidic residues" evidence="6">
    <location>
        <begin position="358"/>
        <end position="373"/>
    </location>
</feature>
<proteinExistence type="inferred from homology"/>
<evidence type="ECO:0000259" key="8">
    <source>
        <dbReference type="Pfam" id="PF20684"/>
    </source>
</evidence>
<comment type="similarity">
    <text evidence="5">Belongs to the SAT4 family.</text>
</comment>
<dbReference type="OrthoDB" id="4682787at2759"/>
<dbReference type="InterPro" id="IPR049326">
    <property type="entry name" value="Rhodopsin_dom_fungi"/>
</dbReference>
<evidence type="ECO:0000256" key="5">
    <source>
        <dbReference type="ARBA" id="ARBA00038359"/>
    </source>
</evidence>
<feature type="transmembrane region" description="Helical" evidence="7">
    <location>
        <begin position="36"/>
        <end position="58"/>
    </location>
</feature>
<dbReference type="InterPro" id="IPR052337">
    <property type="entry name" value="SAT4-like"/>
</dbReference>
<feature type="domain" description="Rhodopsin" evidence="8">
    <location>
        <begin position="54"/>
        <end position="295"/>
    </location>
</feature>
<dbReference type="GeneID" id="70296709"/>
<evidence type="ECO:0000256" key="7">
    <source>
        <dbReference type="SAM" id="Phobius"/>
    </source>
</evidence>
<evidence type="ECO:0000256" key="1">
    <source>
        <dbReference type="ARBA" id="ARBA00004141"/>
    </source>
</evidence>
<evidence type="ECO:0000313" key="10">
    <source>
        <dbReference type="Proteomes" id="UP000887229"/>
    </source>
</evidence>
<dbReference type="EMBL" id="MU251265">
    <property type="protein sequence ID" value="KAG9251959.1"/>
    <property type="molecule type" value="Genomic_DNA"/>
</dbReference>
<feature type="region of interest" description="Disordered" evidence="6">
    <location>
        <begin position="331"/>
        <end position="403"/>
    </location>
</feature>
<accession>A0A9P7ZH08</accession>
<keyword evidence="2 7" id="KW-0812">Transmembrane</keyword>
<feature type="transmembrane region" description="Helical" evidence="7">
    <location>
        <begin position="108"/>
        <end position="129"/>
    </location>
</feature>
<dbReference type="PANTHER" id="PTHR33048">
    <property type="entry name" value="PTH11-LIKE INTEGRAL MEMBRANE PROTEIN (AFU_ORTHOLOGUE AFUA_5G11245)"/>
    <property type="match status" value="1"/>
</dbReference>
<dbReference type="PANTHER" id="PTHR33048:SF123">
    <property type="entry name" value="INTEGRAL MEMBRANE PROTEIN"/>
    <property type="match status" value="1"/>
</dbReference>
<name>A0A9P7ZH08_9HYPO</name>
<feature type="transmembrane region" description="Helical" evidence="7">
    <location>
        <begin position="236"/>
        <end position="253"/>
    </location>
</feature>
<keyword evidence="4 7" id="KW-0472">Membrane</keyword>
<dbReference type="GO" id="GO:0016020">
    <property type="term" value="C:membrane"/>
    <property type="evidence" value="ECO:0007669"/>
    <property type="project" value="UniProtKB-SubCell"/>
</dbReference>
<dbReference type="Pfam" id="PF20684">
    <property type="entry name" value="Fung_rhodopsin"/>
    <property type="match status" value="1"/>
</dbReference>
<feature type="compositionally biased region" description="Polar residues" evidence="6">
    <location>
        <begin position="375"/>
        <end position="389"/>
    </location>
</feature>
<comment type="caution">
    <text evidence="9">The sequence shown here is derived from an EMBL/GenBank/DDBJ whole genome shotgun (WGS) entry which is preliminary data.</text>
</comment>
<evidence type="ECO:0000256" key="4">
    <source>
        <dbReference type="ARBA" id="ARBA00023136"/>
    </source>
</evidence>
<feature type="transmembrane region" description="Helical" evidence="7">
    <location>
        <begin position="273"/>
        <end position="291"/>
    </location>
</feature>
<evidence type="ECO:0000256" key="2">
    <source>
        <dbReference type="ARBA" id="ARBA00022692"/>
    </source>
</evidence>
<sequence>MAMTKEELDGLLAAPAMETPEDVTPDFENHPNRNGLALAVTTLCLAVSILCVLLRTYARVYKIRAIHMEEICMFLALGALGGTAYAGYEMVETPGYYVHQWNLVNGDLVRPLYLILVYGCCYSVVLPLVKTAILLDWCRVFVPTDKYRNPFWWGCVALSTFQCVWGVMCIILLNMQCRPHKAIWEFYVPSKCYKLPSVMLASASVQVITDVCMVLLPQREIWRLHMNWQRKTGIALLFGVGMIACIAACFRLSHTITFSKELDQMYYIGPLLFWAWAEMTAGFFIFCFPCLPKILAESPLPQTVKSLFGISAGSRPSASGNSNPIVTIGGSGANIPDDGMPMDDQSPNDSQEALYRGKAPEGEHQKKNGEVRRTLQVSVTSDARSSSAVPDNGMPWNTVGRHY</sequence>
<evidence type="ECO:0000256" key="6">
    <source>
        <dbReference type="SAM" id="MobiDB-lite"/>
    </source>
</evidence>
<organism evidence="9 10">
    <name type="scientific">Emericellopsis atlantica</name>
    <dbReference type="NCBI Taxonomy" id="2614577"/>
    <lineage>
        <taxon>Eukaryota</taxon>
        <taxon>Fungi</taxon>
        <taxon>Dikarya</taxon>
        <taxon>Ascomycota</taxon>
        <taxon>Pezizomycotina</taxon>
        <taxon>Sordariomycetes</taxon>
        <taxon>Hypocreomycetidae</taxon>
        <taxon>Hypocreales</taxon>
        <taxon>Bionectriaceae</taxon>
        <taxon>Emericellopsis</taxon>
    </lineage>
</organism>
<comment type="subcellular location">
    <subcellularLocation>
        <location evidence="1">Membrane</location>
        <topology evidence="1">Multi-pass membrane protein</topology>
    </subcellularLocation>
</comment>
<feature type="transmembrane region" description="Helical" evidence="7">
    <location>
        <begin position="150"/>
        <end position="175"/>
    </location>
</feature>
<reference evidence="9" key="1">
    <citation type="journal article" date="2021" name="IMA Fungus">
        <title>Genomic characterization of three marine fungi, including Emericellopsis atlantica sp. nov. with signatures of a generalist lifestyle and marine biomass degradation.</title>
        <authorList>
            <person name="Hagestad O.C."/>
            <person name="Hou L."/>
            <person name="Andersen J.H."/>
            <person name="Hansen E.H."/>
            <person name="Altermark B."/>
            <person name="Li C."/>
            <person name="Kuhnert E."/>
            <person name="Cox R.J."/>
            <person name="Crous P.W."/>
            <person name="Spatafora J.W."/>
            <person name="Lail K."/>
            <person name="Amirebrahimi M."/>
            <person name="Lipzen A."/>
            <person name="Pangilinan J."/>
            <person name="Andreopoulos W."/>
            <person name="Hayes R.D."/>
            <person name="Ng V."/>
            <person name="Grigoriev I.V."/>
            <person name="Jackson S.A."/>
            <person name="Sutton T.D.S."/>
            <person name="Dobson A.D.W."/>
            <person name="Rama T."/>
        </authorList>
    </citation>
    <scope>NUCLEOTIDE SEQUENCE</scope>
    <source>
        <strain evidence="9">TS7</strain>
    </source>
</reference>
<dbReference type="AlphaFoldDB" id="A0A9P7ZH08"/>
<gene>
    <name evidence="9" type="ORF">F5Z01DRAFT_682998</name>
</gene>
<dbReference type="Proteomes" id="UP000887229">
    <property type="component" value="Unassembled WGS sequence"/>
</dbReference>
<dbReference type="RefSeq" id="XP_046115883.1">
    <property type="nucleotide sequence ID" value="XM_046265806.1"/>
</dbReference>
<evidence type="ECO:0000256" key="3">
    <source>
        <dbReference type="ARBA" id="ARBA00022989"/>
    </source>
</evidence>
<keyword evidence="3 7" id="KW-1133">Transmembrane helix</keyword>
<evidence type="ECO:0000313" key="9">
    <source>
        <dbReference type="EMBL" id="KAG9251959.1"/>
    </source>
</evidence>
<protein>
    <recommendedName>
        <fullName evidence="8">Rhodopsin domain-containing protein</fullName>
    </recommendedName>
</protein>
<keyword evidence="10" id="KW-1185">Reference proteome</keyword>